<dbReference type="RefSeq" id="WP_344443775.1">
    <property type="nucleotide sequence ID" value="NZ_BAAALF010000088.1"/>
</dbReference>
<name>A0ABN1WKE5_9ACTN</name>
<dbReference type="SUPFAM" id="SSF48600">
    <property type="entry name" value="Chorismate mutase II"/>
    <property type="match status" value="1"/>
</dbReference>
<dbReference type="InterPro" id="IPR002701">
    <property type="entry name" value="CM_II_prokaryot"/>
</dbReference>
<dbReference type="PANTHER" id="PTHR38041:SF1">
    <property type="entry name" value="CHORISMATE MUTASE"/>
    <property type="match status" value="1"/>
</dbReference>
<dbReference type="PANTHER" id="PTHR38041">
    <property type="entry name" value="CHORISMATE MUTASE"/>
    <property type="match status" value="1"/>
</dbReference>
<sequence>MTEQPATDPTPAMDGVDPAVRAELAGLRQSIDNIDAAVVHMLAERFKATQRVGRLKAEHRLPAADPARERDQISRLRALAAGAHLDPVFAEKFLNFIIAEVIRHHEAIAKDAVTDQD</sequence>
<reference evidence="3 4" key="1">
    <citation type="journal article" date="2019" name="Int. J. Syst. Evol. Microbiol.">
        <title>The Global Catalogue of Microorganisms (GCM) 10K type strain sequencing project: providing services to taxonomists for standard genome sequencing and annotation.</title>
        <authorList>
            <consortium name="The Broad Institute Genomics Platform"/>
            <consortium name="The Broad Institute Genome Sequencing Center for Infectious Disease"/>
            <person name="Wu L."/>
            <person name="Ma J."/>
        </authorList>
    </citation>
    <scope>NUCLEOTIDE SEQUENCE [LARGE SCALE GENOMIC DNA]</scope>
    <source>
        <strain evidence="3 4">JCM 13004</strain>
    </source>
</reference>
<organism evidence="3 4">
    <name type="scientific">Kitasatospora nipponensis</name>
    <dbReference type="NCBI Taxonomy" id="258049"/>
    <lineage>
        <taxon>Bacteria</taxon>
        <taxon>Bacillati</taxon>
        <taxon>Actinomycetota</taxon>
        <taxon>Actinomycetes</taxon>
        <taxon>Kitasatosporales</taxon>
        <taxon>Streptomycetaceae</taxon>
        <taxon>Kitasatospora</taxon>
    </lineage>
</organism>
<dbReference type="SMART" id="SM00830">
    <property type="entry name" value="CM_2"/>
    <property type="match status" value="1"/>
</dbReference>
<keyword evidence="4" id="KW-1185">Reference proteome</keyword>
<dbReference type="PROSITE" id="PS51168">
    <property type="entry name" value="CHORISMATE_MUT_2"/>
    <property type="match status" value="1"/>
</dbReference>
<gene>
    <name evidence="3" type="ORF">GCM10009665_45590</name>
</gene>
<accession>A0ABN1WKE5</accession>
<comment type="caution">
    <text evidence="3">The sequence shown here is derived from an EMBL/GenBank/DDBJ whole genome shotgun (WGS) entry which is preliminary data.</text>
</comment>
<keyword evidence="1" id="KW-0413">Isomerase</keyword>
<feature type="domain" description="Chorismate mutase" evidence="2">
    <location>
        <begin position="18"/>
        <end position="109"/>
    </location>
</feature>
<dbReference type="InterPro" id="IPR051331">
    <property type="entry name" value="Chorismate_mutase-related"/>
</dbReference>
<evidence type="ECO:0000313" key="4">
    <source>
        <dbReference type="Proteomes" id="UP001500037"/>
    </source>
</evidence>
<dbReference type="Pfam" id="PF01817">
    <property type="entry name" value="CM_2"/>
    <property type="match status" value="1"/>
</dbReference>
<dbReference type="NCBIfam" id="TIGR01795">
    <property type="entry name" value="CM_mono_cladeE"/>
    <property type="match status" value="1"/>
</dbReference>
<dbReference type="InterPro" id="IPR010951">
    <property type="entry name" value="CM_bact"/>
</dbReference>
<evidence type="ECO:0000259" key="2">
    <source>
        <dbReference type="PROSITE" id="PS51168"/>
    </source>
</evidence>
<dbReference type="Gene3D" id="1.20.59.10">
    <property type="entry name" value="Chorismate mutase"/>
    <property type="match status" value="1"/>
</dbReference>
<dbReference type="InterPro" id="IPR036979">
    <property type="entry name" value="CM_dom_sf"/>
</dbReference>
<evidence type="ECO:0000256" key="1">
    <source>
        <dbReference type="ARBA" id="ARBA00023235"/>
    </source>
</evidence>
<protein>
    <submittedName>
        <fullName evidence="3">Chorismate mutase</fullName>
    </submittedName>
</protein>
<dbReference type="InterPro" id="IPR036263">
    <property type="entry name" value="Chorismate_II_sf"/>
</dbReference>
<evidence type="ECO:0000313" key="3">
    <source>
        <dbReference type="EMBL" id="GAA1249722.1"/>
    </source>
</evidence>
<dbReference type="Proteomes" id="UP001500037">
    <property type="component" value="Unassembled WGS sequence"/>
</dbReference>
<dbReference type="EMBL" id="BAAALF010000088">
    <property type="protein sequence ID" value="GAA1249722.1"/>
    <property type="molecule type" value="Genomic_DNA"/>
</dbReference>
<proteinExistence type="predicted"/>
<dbReference type="NCBIfam" id="NF006691">
    <property type="entry name" value="PRK09239.1"/>
    <property type="match status" value="1"/>
</dbReference>